<dbReference type="KEGG" id="rta:Rta_02520"/>
<dbReference type="Proteomes" id="UP000008385">
    <property type="component" value="Chromosome"/>
</dbReference>
<name>F5Y4J9_RAMTT</name>
<dbReference type="eggNOG" id="COG0236">
    <property type="taxonomic scope" value="Bacteria"/>
</dbReference>
<keyword evidence="3" id="KW-1185">Reference proteome</keyword>
<evidence type="ECO:0000313" key="2">
    <source>
        <dbReference type="EMBL" id="AEG91317.1"/>
    </source>
</evidence>
<evidence type="ECO:0000259" key="1">
    <source>
        <dbReference type="PROSITE" id="PS50075"/>
    </source>
</evidence>
<dbReference type="AlphaFoldDB" id="F5Y4J9"/>
<organism evidence="2 3">
    <name type="scientific">Ramlibacter tataouinensis (strain ATCC BAA-407 / DSM 14655 / LMG 21543 / TTB310)</name>
    <dbReference type="NCBI Taxonomy" id="365046"/>
    <lineage>
        <taxon>Bacteria</taxon>
        <taxon>Pseudomonadati</taxon>
        <taxon>Pseudomonadota</taxon>
        <taxon>Betaproteobacteria</taxon>
        <taxon>Burkholderiales</taxon>
        <taxon>Comamonadaceae</taxon>
        <taxon>Ramlibacter</taxon>
    </lineage>
</organism>
<dbReference type="SUPFAM" id="SSF47336">
    <property type="entry name" value="ACP-like"/>
    <property type="match status" value="1"/>
</dbReference>
<dbReference type="HOGENOM" id="CLU_108696_14_0_4"/>
<dbReference type="NCBIfam" id="NF006617">
    <property type="entry name" value="PRK09184.1"/>
    <property type="match status" value="1"/>
</dbReference>
<gene>
    <name evidence="2" type="ordered locus">Rta_02520</name>
</gene>
<protein>
    <submittedName>
        <fullName evidence="2">Candidate Acyl carrier protein</fullName>
    </submittedName>
</protein>
<accession>F5Y4J9</accession>
<reference evidence="3" key="1">
    <citation type="submission" date="2006-01" db="EMBL/GenBank/DDBJ databases">
        <title>Genome of the cyst-dividing bacterium Ramlibacter tataouinensis.</title>
        <authorList>
            <person name="Barakat M."/>
            <person name="Ortet P."/>
            <person name="De Luca G."/>
            <person name="Jourlin-Castelli C."/>
            <person name="Ansaldi M."/>
            <person name="Py B."/>
            <person name="Fichant G."/>
            <person name="Coutinho P."/>
            <person name="Voulhoux R."/>
            <person name="Bastien O."/>
            <person name="Roy S."/>
            <person name="Marechal E."/>
            <person name="Henrissat B."/>
            <person name="Quentin Y."/>
            <person name="Noirot P."/>
            <person name="Filloux A."/>
            <person name="Mejean V."/>
            <person name="DuBow M."/>
            <person name="Barras F."/>
            <person name="Heulin T."/>
        </authorList>
    </citation>
    <scope>NUCLEOTIDE SEQUENCE [LARGE SCALE GENOMIC DNA]</scope>
    <source>
        <strain evidence="3">ATCC BAA-407 / DSM 14655 / LMG 21543 / TTB310</strain>
    </source>
</reference>
<dbReference type="Pfam" id="PF00550">
    <property type="entry name" value="PP-binding"/>
    <property type="match status" value="1"/>
</dbReference>
<dbReference type="InterPro" id="IPR009081">
    <property type="entry name" value="PP-bd_ACP"/>
</dbReference>
<reference evidence="2 3" key="2">
    <citation type="journal article" date="2011" name="PLoS ONE">
        <title>The Cyst-Dividing Bacterium Ramlibacter tataouinensis TTB310 Genome Reveals a Well-Stocked Toolbox for Adaptation to a Desert Environment.</title>
        <authorList>
            <person name="De Luca G."/>
            <person name="Barakat M."/>
            <person name="Ortet P."/>
            <person name="Fochesato S."/>
            <person name="Jourlin-Castelli C."/>
            <person name="Ansaldi M."/>
            <person name="Py B."/>
            <person name="Fichant G."/>
            <person name="Coutinho P.M."/>
            <person name="Voulhoux R."/>
            <person name="Bastien O."/>
            <person name="Marechal E."/>
            <person name="Henrissat B."/>
            <person name="Quentin Y."/>
            <person name="Noirot P."/>
            <person name="Filloux A."/>
            <person name="Mejean V."/>
            <person name="Dubow M.S."/>
            <person name="Barras F."/>
            <person name="Barbe V."/>
            <person name="Weissenbach J."/>
            <person name="Mihalcescu I."/>
            <person name="Vermeglio A."/>
            <person name="Achouak W."/>
            <person name="Heulin T."/>
        </authorList>
    </citation>
    <scope>NUCLEOTIDE SEQUENCE [LARGE SCALE GENOMIC DNA]</scope>
    <source>
        <strain evidence="3">ATCC BAA-407 / DSM 14655 / LMG 21543 / TTB310</strain>
    </source>
</reference>
<dbReference type="InterPro" id="IPR036736">
    <property type="entry name" value="ACP-like_sf"/>
</dbReference>
<feature type="domain" description="Carrier" evidence="1">
    <location>
        <begin position="18"/>
        <end position="99"/>
    </location>
</feature>
<dbReference type="PATRIC" id="fig|365046.3.peg.261"/>
<proteinExistence type="predicted"/>
<dbReference type="EMBL" id="CP000245">
    <property type="protein sequence ID" value="AEG91317.1"/>
    <property type="molecule type" value="Genomic_DNA"/>
</dbReference>
<dbReference type="STRING" id="365046.Rta_02520"/>
<dbReference type="Gene3D" id="1.10.1200.10">
    <property type="entry name" value="ACP-like"/>
    <property type="match status" value="1"/>
</dbReference>
<sequence length="101" mass="10904">MSMTDRTTSPRAGHPADDALLREVAQLVVSALHLETPAAEIAPDEPLYGEGLGLDSIDILEVALVVSKKYGLQLRADHEDNTRIFASLRSLADHIAANRTT</sequence>
<evidence type="ECO:0000313" key="3">
    <source>
        <dbReference type="Proteomes" id="UP000008385"/>
    </source>
</evidence>
<dbReference type="PROSITE" id="PS50075">
    <property type="entry name" value="CARRIER"/>
    <property type="match status" value="1"/>
</dbReference>